<keyword evidence="3" id="KW-1185">Reference proteome</keyword>
<dbReference type="RefSeq" id="WP_125245643.1">
    <property type="nucleotide sequence ID" value="NZ_RSED01000045.1"/>
</dbReference>
<evidence type="ECO:0000313" key="2">
    <source>
        <dbReference type="EMBL" id="RRR99901.1"/>
    </source>
</evidence>
<accession>A0A426UZA9</accession>
<dbReference type="Proteomes" id="UP000269265">
    <property type="component" value="Unassembled WGS sequence"/>
</dbReference>
<gene>
    <name evidence="2" type="ORF">EIP75_23625</name>
</gene>
<reference evidence="2 3" key="1">
    <citation type="submission" date="2018-12" db="EMBL/GenBank/DDBJ databases">
        <title>The whole draft genome of Aquabacterium sp. SJQ9.</title>
        <authorList>
            <person name="Sun L."/>
            <person name="Gao X."/>
            <person name="Chen W."/>
            <person name="Huang K."/>
        </authorList>
    </citation>
    <scope>NUCLEOTIDE SEQUENCE [LARGE SCALE GENOMIC DNA]</scope>
    <source>
        <strain evidence="2 3">SJQ9</strain>
    </source>
</reference>
<evidence type="ECO:0000256" key="1">
    <source>
        <dbReference type="SAM" id="Phobius"/>
    </source>
</evidence>
<proteinExistence type="predicted"/>
<protein>
    <submittedName>
        <fullName evidence="2">Uncharacterized protein</fullName>
    </submittedName>
</protein>
<comment type="caution">
    <text evidence="2">The sequence shown here is derived from an EMBL/GenBank/DDBJ whole genome shotgun (WGS) entry which is preliminary data.</text>
</comment>
<organism evidence="2 3">
    <name type="scientific">Aquabacterium soli</name>
    <dbReference type="NCBI Taxonomy" id="2493092"/>
    <lineage>
        <taxon>Bacteria</taxon>
        <taxon>Pseudomonadati</taxon>
        <taxon>Pseudomonadota</taxon>
        <taxon>Betaproteobacteria</taxon>
        <taxon>Burkholderiales</taxon>
        <taxon>Aquabacterium</taxon>
    </lineage>
</organism>
<sequence length="71" mass="7564">MLTFIRWLALFSILGVAAGAVVGVVFGTDFDSSRRVGEIAGLFIWPTVLLASIIATAISRARKRKQKAAGT</sequence>
<dbReference type="EMBL" id="RSED01000045">
    <property type="protein sequence ID" value="RRR99901.1"/>
    <property type="molecule type" value="Genomic_DNA"/>
</dbReference>
<evidence type="ECO:0000313" key="3">
    <source>
        <dbReference type="Proteomes" id="UP000269265"/>
    </source>
</evidence>
<name>A0A426UZA9_9BURK</name>
<dbReference type="AlphaFoldDB" id="A0A426UZA9"/>
<keyword evidence="1" id="KW-0812">Transmembrane</keyword>
<keyword evidence="1" id="KW-0472">Membrane</keyword>
<keyword evidence="1" id="KW-1133">Transmembrane helix</keyword>
<feature type="transmembrane region" description="Helical" evidence="1">
    <location>
        <begin position="39"/>
        <end position="58"/>
    </location>
</feature>